<dbReference type="PANTHER" id="PTHR30146:SF155">
    <property type="entry name" value="ALANINE RACEMASE"/>
    <property type="match status" value="1"/>
</dbReference>
<keyword evidence="3" id="KW-0804">Transcription</keyword>
<evidence type="ECO:0000256" key="1">
    <source>
        <dbReference type="ARBA" id="ARBA00023015"/>
    </source>
</evidence>
<name>Z9JQP3_9MICO</name>
<dbReference type="STRING" id="396014.BF93_05300"/>
<evidence type="ECO:0000313" key="5">
    <source>
        <dbReference type="EMBL" id="EWS80106.1"/>
    </source>
</evidence>
<dbReference type="HOGENOM" id="CLU_037628_6_1_11"/>
<protein>
    <submittedName>
        <fullName evidence="5">LacI family transcriptional regulator</fullName>
    </submittedName>
</protein>
<evidence type="ECO:0000256" key="2">
    <source>
        <dbReference type="ARBA" id="ARBA00023125"/>
    </source>
</evidence>
<keyword evidence="2" id="KW-0238">DNA-binding</keyword>
<dbReference type="InterPro" id="IPR028082">
    <property type="entry name" value="Peripla_BP_I"/>
</dbReference>
<comment type="caution">
    <text evidence="5">The sequence shown here is derived from an EMBL/GenBank/DDBJ whole genome shotgun (WGS) entry which is preliminary data.</text>
</comment>
<dbReference type="Gene3D" id="3.40.50.2300">
    <property type="match status" value="2"/>
</dbReference>
<keyword evidence="1" id="KW-0805">Transcription regulation</keyword>
<dbReference type="InterPro" id="IPR046335">
    <property type="entry name" value="LacI/GalR-like_sensor"/>
</dbReference>
<dbReference type="eggNOG" id="COG1609">
    <property type="taxonomic scope" value="Bacteria"/>
</dbReference>
<dbReference type="GO" id="GO:0003700">
    <property type="term" value="F:DNA-binding transcription factor activity"/>
    <property type="evidence" value="ECO:0007669"/>
    <property type="project" value="TreeGrafter"/>
</dbReference>
<dbReference type="CDD" id="cd06267">
    <property type="entry name" value="PBP1_LacI_sugar_binding-like"/>
    <property type="match status" value="1"/>
</dbReference>
<dbReference type="GO" id="GO:0000976">
    <property type="term" value="F:transcription cis-regulatory region binding"/>
    <property type="evidence" value="ECO:0007669"/>
    <property type="project" value="TreeGrafter"/>
</dbReference>
<dbReference type="PATRIC" id="fig|396014.3.peg.3090"/>
<evidence type="ECO:0000313" key="6">
    <source>
        <dbReference type="Proteomes" id="UP000023067"/>
    </source>
</evidence>
<proteinExistence type="predicted"/>
<sequence>MSTVGLVVPGDIWSARSEQFLNQVLAGIEDVVVAAGHTVLTHAAGSVEEEIAVHRRWAAEGAVRAVVLRDLGAQDPRPGILHDLGLPYVLIGDVVQEDGPGAGVPTVTVDNAGIMREVLGTLLEMGHRRIVHVGGPPHLLHSALRRAAYREVMARHGLEDLGIDGDYTRASGAAALEAVQARLPGVPATDPPAPSRAVLVLDNDAMALGALERARELRLRVPADVSLVSWEDSMGCQLSEPPMTALGHSLRSTGMQVGRALALLVEDPPRVIRHRPSTPVLLRRETLAGPPADAAPPR</sequence>
<reference evidence="5 6" key="1">
    <citation type="submission" date="2014-02" db="EMBL/GenBank/DDBJ databases">
        <title>Genome sequence of Brachybacterium phenoliresistens strain W13A50.</title>
        <authorList>
            <person name="Wang X."/>
        </authorList>
    </citation>
    <scope>NUCLEOTIDE SEQUENCE [LARGE SCALE GENOMIC DNA]</scope>
    <source>
        <strain evidence="5 6">W13A50</strain>
    </source>
</reference>
<keyword evidence="6" id="KW-1185">Reference proteome</keyword>
<dbReference type="SUPFAM" id="SSF53822">
    <property type="entry name" value="Periplasmic binding protein-like I"/>
    <property type="match status" value="1"/>
</dbReference>
<feature type="domain" description="Transcriptional regulator LacI/GalR-like sensor" evidence="4">
    <location>
        <begin position="121"/>
        <end position="286"/>
    </location>
</feature>
<dbReference type="Pfam" id="PF13377">
    <property type="entry name" value="Peripla_BP_3"/>
    <property type="match status" value="1"/>
</dbReference>
<dbReference type="Proteomes" id="UP000023067">
    <property type="component" value="Unassembled WGS sequence"/>
</dbReference>
<dbReference type="OrthoDB" id="1938857at2"/>
<organism evidence="5 6">
    <name type="scientific">Brachybacterium phenoliresistens</name>
    <dbReference type="NCBI Taxonomy" id="396014"/>
    <lineage>
        <taxon>Bacteria</taxon>
        <taxon>Bacillati</taxon>
        <taxon>Actinomycetota</taxon>
        <taxon>Actinomycetes</taxon>
        <taxon>Micrococcales</taxon>
        <taxon>Dermabacteraceae</taxon>
        <taxon>Brachybacterium</taxon>
    </lineage>
</organism>
<dbReference type="EMBL" id="JDYK01000019">
    <property type="protein sequence ID" value="EWS80106.1"/>
    <property type="molecule type" value="Genomic_DNA"/>
</dbReference>
<gene>
    <name evidence="5" type="ORF">BF93_05300</name>
</gene>
<dbReference type="PANTHER" id="PTHR30146">
    <property type="entry name" value="LACI-RELATED TRANSCRIPTIONAL REPRESSOR"/>
    <property type="match status" value="1"/>
</dbReference>
<evidence type="ECO:0000256" key="3">
    <source>
        <dbReference type="ARBA" id="ARBA00023163"/>
    </source>
</evidence>
<accession>Z9JQP3</accession>
<dbReference type="AlphaFoldDB" id="Z9JQP3"/>
<evidence type="ECO:0000259" key="4">
    <source>
        <dbReference type="Pfam" id="PF13377"/>
    </source>
</evidence>
<dbReference type="RefSeq" id="WP_051487056.1">
    <property type="nucleotide sequence ID" value="NZ_KK070002.1"/>
</dbReference>